<evidence type="ECO:0000313" key="2">
    <source>
        <dbReference type="Proteomes" id="UP000292372"/>
    </source>
</evidence>
<dbReference type="EMBL" id="SIRS01000003">
    <property type="protein sequence ID" value="TBN16782.1"/>
    <property type="molecule type" value="Genomic_DNA"/>
</dbReference>
<protein>
    <submittedName>
        <fullName evidence="1">Uncharacterized protein</fullName>
    </submittedName>
</protein>
<reference evidence="1 2" key="1">
    <citation type="journal article" date="2015" name="Int. J. Syst. Evol. Microbiol.">
        <title>Hyunsoonleella pacifica sp. nov., isolated from seawater of South Pacific Gyre.</title>
        <authorList>
            <person name="Gao X."/>
            <person name="Zhang Z."/>
            <person name="Dai X."/>
            <person name="Zhang X.H."/>
        </authorList>
    </citation>
    <scope>NUCLEOTIDE SEQUENCE [LARGE SCALE GENOMIC DNA]</scope>
    <source>
        <strain evidence="1 2">SW033</strain>
    </source>
</reference>
<dbReference type="Proteomes" id="UP000292372">
    <property type="component" value="Unassembled WGS sequence"/>
</dbReference>
<comment type="caution">
    <text evidence="1">The sequence shown here is derived from an EMBL/GenBank/DDBJ whole genome shotgun (WGS) entry which is preliminary data.</text>
</comment>
<evidence type="ECO:0000313" key="1">
    <source>
        <dbReference type="EMBL" id="TBN16782.1"/>
    </source>
</evidence>
<dbReference type="OrthoDB" id="893802at2"/>
<keyword evidence="2" id="KW-1185">Reference proteome</keyword>
<name>A0A4Q9FQM5_9FLAO</name>
<dbReference type="AlphaFoldDB" id="A0A4Q9FQM5"/>
<organism evidence="1 2">
    <name type="scientific">Hyunsoonleella pacifica</name>
    <dbReference type="NCBI Taxonomy" id="1080224"/>
    <lineage>
        <taxon>Bacteria</taxon>
        <taxon>Pseudomonadati</taxon>
        <taxon>Bacteroidota</taxon>
        <taxon>Flavobacteriia</taxon>
        <taxon>Flavobacteriales</taxon>
        <taxon>Flavobacteriaceae</taxon>
    </lineage>
</organism>
<accession>A0A4Q9FQM5</accession>
<sequence length="136" mass="15803">MKKIVFFIFVFISFFSCNKNDDNLSFKSVFIPIESVDIPDEFTLGEVHTIGVTYKRPSNCHIFGKFYYAPHNNERTVAVVNTVFERNDCIDLVDETLTATFNFQVTSNVSYIFKFWQGKDDNNEDIFLEIEVPVTN</sequence>
<dbReference type="PROSITE" id="PS51257">
    <property type="entry name" value="PROKAR_LIPOPROTEIN"/>
    <property type="match status" value="1"/>
</dbReference>
<dbReference type="RefSeq" id="WP_130936762.1">
    <property type="nucleotide sequence ID" value="NZ_BMEE01000002.1"/>
</dbReference>
<gene>
    <name evidence="1" type="ORF">EYD46_09140</name>
</gene>
<proteinExistence type="predicted"/>